<dbReference type="RefSeq" id="WP_410024233.1">
    <property type="nucleotide sequence ID" value="NZ_JBGMEG010000007.1"/>
</dbReference>
<evidence type="ECO:0000256" key="1">
    <source>
        <dbReference type="SAM" id="SignalP"/>
    </source>
</evidence>
<dbReference type="EMBL" id="JBGMEG010000007">
    <property type="protein sequence ID" value="MFO3717675.1"/>
    <property type="molecule type" value="Genomic_DNA"/>
</dbReference>
<sequence length="255" mass="27685">MKKQLKALTLALALLTTTGCGSNQAQVSNDTKIAQAQTTEAREVKVANISTPKADAVEIEKEDNRNYLIPQTVELKEENKKEEVKEEAIVAEETTTTKEAEVANEEVKEVASNEVELENIDAVSETSESLSLPKTLEENVAAPQEAVVEENTLVETNEVTNGLTIASPSVEEVKAYWLNYESKAADQKDFYGLNLINPESEEAFVSTPNADLNSLNLGEVSNAAQEDALHIANTARFASGVKNELALGNEQTQFA</sequence>
<organism evidence="2 3">
    <name type="scientific">Anaerococcus groningensis</name>
    <dbReference type="NCBI Taxonomy" id="3115616"/>
    <lineage>
        <taxon>Bacteria</taxon>
        <taxon>Bacillati</taxon>
        <taxon>Bacillota</taxon>
        <taxon>Tissierellia</taxon>
        <taxon>Tissierellales</taxon>
        <taxon>Peptoniphilaceae</taxon>
        <taxon>Anaerococcus</taxon>
    </lineage>
</organism>
<evidence type="ECO:0008006" key="4">
    <source>
        <dbReference type="Google" id="ProtNLM"/>
    </source>
</evidence>
<evidence type="ECO:0000313" key="3">
    <source>
        <dbReference type="Proteomes" id="UP001637993"/>
    </source>
</evidence>
<gene>
    <name evidence="2" type="ORF">AB9Q04_04815</name>
</gene>
<evidence type="ECO:0000313" key="2">
    <source>
        <dbReference type="EMBL" id="MFO3717675.1"/>
    </source>
</evidence>
<name>A0ABW9N158_9FIRM</name>
<feature type="signal peptide" evidence="1">
    <location>
        <begin position="1"/>
        <end position="25"/>
    </location>
</feature>
<proteinExistence type="predicted"/>
<keyword evidence="1" id="KW-0732">Signal</keyword>
<keyword evidence="3" id="KW-1185">Reference proteome</keyword>
<protein>
    <recommendedName>
        <fullName evidence="4">SCP domain-containing protein</fullName>
    </recommendedName>
</protein>
<feature type="chain" id="PRO_5046284497" description="SCP domain-containing protein" evidence="1">
    <location>
        <begin position="26"/>
        <end position="255"/>
    </location>
</feature>
<dbReference type="Proteomes" id="UP001637993">
    <property type="component" value="Unassembled WGS sequence"/>
</dbReference>
<reference evidence="2 3" key="1">
    <citation type="journal article" date="2025" name="Anaerobe">
        <title>Description of Anaerococcus kampingiae sp. nov., Anaerococcus groningensis sp. nov., Anaerococcus martiniensis sp. nov., and Anaerococcus cruorum sp. nov., isolated from human clinical specimens.</title>
        <authorList>
            <person name="Boiten K.E."/>
            <person name="Meijer J."/>
            <person name="van Wezel E.M."/>
            <person name="Veloo A.C.M."/>
        </authorList>
    </citation>
    <scope>NUCLEOTIDE SEQUENCE [LARGE SCALE GENOMIC DNA]</scope>
    <source>
        <strain evidence="2 3">ENR1011</strain>
    </source>
</reference>
<comment type="caution">
    <text evidence="2">The sequence shown here is derived from an EMBL/GenBank/DDBJ whole genome shotgun (WGS) entry which is preliminary data.</text>
</comment>
<accession>A0ABW9N158</accession>
<dbReference type="PROSITE" id="PS51257">
    <property type="entry name" value="PROKAR_LIPOPROTEIN"/>
    <property type="match status" value="1"/>
</dbReference>